<evidence type="ECO:0000313" key="6">
    <source>
        <dbReference type="EMBL" id="OEF99108.1"/>
    </source>
</evidence>
<keyword evidence="3" id="KW-0862">Zinc</keyword>
<dbReference type="SUPFAM" id="SSF109635">
    <property type="entry name" value="DnaK suppressor protein DksA, alpha-hairpin domain"/>
    <property type="match status" value="1"/>
</dbReference>
<evidence type="ECO:0000256" key="2">
    <source>
        <dbReference type="ARBA" id="ARBA00022771"/>
    </source>
</evidence>
<protein>
    <recommendedName>
        <fullName evidence="5">Zinc finger DksA/TraR C4-type domain-containing protein</fullName>
    </recommendedName>
</protein>
<evidence type="ECO:0000256" key="1">
    <source>
        <dbReference type="ARBA" id="ARBA00022723"/>
    </source>
</evidence>
<dbReference type="RefSeq" id="WP_069657085.1">
    <property type="nucleotide sequence ID" value="NZ_MIJF01000035.1"/>
</dbReference>
<dbReference type="PANTHER" id="PTHR33823:SF4">
    <property type="entry name" value="GENERAL STRESS PROTEIN 16O"/>
    <property type="match status" value="1"/>
</dbReference>
<gene>
    <name evidence="6" type="ORF">BHF71_02695</name>
</gene>
<dbReference type="PROSITE" id="PS51128">
    <property type="entry name" value="ZF_DKSA_2"/>
    <property type="match status" value="1"/>
</dbReference>
<dbReference type="GO" id="GO:0008270">
    <property type="term" value="F:zinc ion binding"/>
    <property type="evidence" value="ECO:0007669"/>
    <property type="project" value="UniProtKB-KW"/>
</dbReference>
<dbReference type="OrthoDB" id="9811543at2"/>
<dbReference type="Gene3D" id="1.20.120.910">
    <property type="entry name" value="DksA, coiled-coil domain"/>
    <property type="match status" value="1"/>
</dbReference>
<name>A0A1D2YTT7_9BACI</name>
<organism evidence="6 7">
    <name type="scientific">Vulcanibacillus modesticaldus</name>
    <dbReference type="NCBI Taxonomy" id="337097"/>
    <lineage>
        <taxon>Bacteria</taxon>
        <taxon>Bacillati</taxon>
        <taxon>Bacillota</taxon>
        <taxon>Bacilli</taxon>
        <taxon>Bacillales</taxon>
        <taxon>Bacillaceae</taxon>
        <taxon>Vulcanibacillus</taxon>
    </lineage>
</organism>
<proteinExistence type="predicted"/>
<dbReference type="EMBL" id="MIJF01000035">
    <property type="protein sequence ID" value="OEF99108.1"/>
    <property type="molecule type" value="Genomic_DNA"/>
</dbReference>
<keyword evidence="1" id="KW-0479">Metal-binding</keyword>
<sequence length="248" mass="28696">MDQEQLEYYRDKLLEEKNSLLHQLKLNESFGLDESMNASIGELSGYDNHPGDLATEMYEREKDIALEENEVHLLDLVNEALERIEDGTYGYCLKCKKEIPIERLNAVPYAKYCIEHQPNDSISIQRPIEEQFLMPPFGRTSFDDKDNETEFDGEDAWQAVARFGTSNPPDYFRDGDDYDHLYIESREPRGYVEQVEGFIITDADGNPIDVTRNEAYDAYMENIEGEEGISEIHIDDLAELEDEINDKN</sequence>
<dbReference type="STRING" id="337097.BHF71_02695"/>
<dbReference type="InterPro" id="IPR014240">
    <property type="entry name" value="YteA"/>
</dbReference>
<evidence type="ECO:0000256" key="3">
    <source>
        <dbReference type="ARBA" id="ARBA00022833"/>
    </source>
</evidence>
<dbReference type="InterPro" id="IPR037187">
    <property type="entry name" value="DnaK_N"/>
</dbReference>
<keyword evidence="2" id="KW-0863">Zinc-finger</keyword>
<evidence type="ECO:0000256" key="4">
    <source>
        <dbReference type="PROSITE-ProRule" id="PRU00510"/>
    </source>
</evidence>
<dbReference type="AlphaFoldDB" id="A0A1D2YTT7"/>
<dbReference type="InterPro" id="IPR000962">
    <property type="entry name" value="Znf_DskA_TraR"/>
</dbReference>
<feature type="domain" description="Zinc finger DksA/TraR C4-type" evidence="5">
    <location>
        <begin position="87"/>
        <end position="115"/>
    </location>
</feature>
<feature type="zinc finger region" description="dksA C4-type" evidence="4">
    <location>
        <begin position="92"/>
        <end position="116"/>
    </location>
</feature>
<evidence type="ECO:0000259" key="5">
    <source>
        <dbReference type="Pfam" id="PF01258"/>
    </source>
</evidence>
<dbReference type="SUPFAM" id="SSF57716">
    <property type="entry name" value="Glucocorticoid receptor-like (DNA-binding domain)"/>
    <property type="match status" value="1"/>
</dbReference>
<evidence type="ECO:0000313" key="7">
    <source>
        <dbReference type="Proteomes" id="UP000243739"/>
    </source>
</evidence>
<dbReference type="NCBIfam" id="TIGR02890">
    <property type="entry name" value="bacill_yteA"/>
    <property type="match status" value="1"/>
</dbReference>
<accession>A0A1D2YTT7</accession>
<reference evidence="6 7" key="1">
    <citation type="submission" date="2016-09" db="EMBL/GenBank/DDBJ databases">
        <title>Draft genome sequence for the type strain of Vulcanibacillus modesticaldus BR, a strictly anaerobic, moderately thermophilic, and nitrate-reducing bacterium from deep sea-hydrothermal vents of the Mid-Atlantic Ridge.</title>
        <authorList>
            <person name="Abin C.A."/>
            <person name="Hollibaugh J.T."/>
        </authorList>
    </citation>
    <scope>NUCLEOTIDE SEQUENCE [LARGE SCALE GENOMIC DNA]</scope>
    <source>
        <strain evidence="6 7">BR</strain>
    </source>
</reference>
<keyword evidence="7" id="KW-1185">Reference proteome</keyword>
<comment type="caution">
    <text evidence="6">The sequence shown here is derived from an EMBL/GenBank/DDBJ whole genome shotgun (WGS) entry which is preliminary data.</text>
</comment>
<dbReference type="PANTHER" id="PTHR33823">
    <property type="entry name" value="RNA POLYMERASE-BINDING TRANSCRIPTION FACTOR DKSA-RELATED"/>
    <property type="match status" value="1"/>
</dbReference>
<dbReference type="Pfam" id="PF01258">
    <property type="entry name" value="zf-dskA_traR"/>
    <property type="match status" value="1"/>
</dbReference>
<dbReference type="Proteomes" id="UP000243739">
    <property type="component" value="Unassembled WGS sequence"/>
</dbReference>